<dbReference type="InterPro" id="IPR000259">
    <property type="entry name" value="Adhesion_dom_fimbrial"/>
</dbReference>
<feature type="domain" description="Fimbrial-type adhesion" evidence="4">
    <location>
        <begin position="43"/>
        <end position="173"/>
    </location>
</feature>
<proteinExistence type="inferred from homology"/>
<gene>
    <name evidence="5" type="ORF">EDC56_1493</name>
</gene>
<accession>A0A3N2DN42</accession>
<evidence type="ECO:0000313" key="5">
    <source>
        <dbReference type="EMBL" id="ROS01069.1"/>
    </source>
</evidence>
<dbReference type="AlphaFoldDB" id="A0A3N2DN42"/>
<dbReference type="PANTHER" id="PTHR33420">
    <property type="entry name" value="FIMBRIAL SUBUNIT ELFA-RELATED"/>
    <property type="match status" value="1"/>
</dbReference>
<sequence>MKVLFFSSSFLRLWLLPLFFSLNVVSANAGLLTTATLSFRGGTETPTCAIDRDISIVIPVANLEDFPDANYSSDSVKFDIPVSCSSTEANLVAIHLAGQELNSSGLLRVTGAPSEEVGIEFLEDGNKIGINSDTAFKNTTDVTNFKVNLEARITSIKTVTEVGKVNAVAQIWAVYE</sequence>
<dbReference type="InterPro" id="IPR050263">
    <property type="entry name" value="Bact_Fimbrial_Adh_Pro"/>
</dbReference>
<dbReference type="GO" id="GO:0043709">
    <property type="term" value="P:cell adhesion involved in single-species biofilm formation"/>
    <property type="evidence" value="ECO:0007669"/>
    <property type="project" value="TreeGrafter"/>
</dbReference>
<comment type="caution">
    <text evidence="5">The sequence shown here is derived from an EMBL/GenBank/DDBJ whole genome shotgun (WGS) entry which is preliminary data.</text>
</comment>
<evidence type="ECO:0000256" key="1">
    <source>
        <dbReference type="ARBA" id="ARBA00004561"/>
    </source>
</evidence>
<keyword evidence="3" id="KW-0281">Fimbrium</keyword>
<dbReference type="SUPFAM" id="SSF49401">
    <property type="entry name" value="Bacterial adhesins"/>
    <property type="match status" value="1"/>
</dbReference>
<comment type="subcellular location">
    <subcellularLocation>
        <location evidence="1">Fimbrium</location>
    </subcellularLocation>
</comment>
<evidence type="ECO:0000313" key="6">
    <source>
        <dbReference type="Proteomes" id="UP000275394"/>
    </source>
</evidence>
<organism evidence="5 6">
    <name type="scientific">Sinobacterium caligoides</name>
    <dbReference type="NCBI Taxonomy" id="933926"/>
    <lineage>
        <taxon>Bacteria</taxon>
        <taxon>Pseudomonadati</taxon>
        <taxon>Pseudomonadota</taxon>
        <taxon>Gammaproteobacteria</taxon>
        <taxon>Cellvibrionales</taxon>
        <taxon>Spongiibacteraceae</taxon>
        <taxon>Sinobacterium</taxon>
    </lineage>
</organism>
<dbReference type="Gene3D" id="2.60.40.1090">
    <property type="entry name" value="Fimbrial-type adhesion domain"/>
    <property type="match status" value="1"/>
</dbReference>
<keyword evidence="6" id="KW-1185">Reference proteome</keyword>
<dbReference type="Proteomes" id="UP000275394">
    <property type="component" value="Unassembled WGS sequence"/>
</dbReference>
<dbReference type="GO" id="GO:0009289">
    <property type="term" value="C:pilus"/>
    <property type="evidence" value="ECO:0007669"/>
    <property type="project" value="UniProtKB-SubCell"/>
</dbReference>
<dbReference type="RefSeq" id="WP_123711904.1">
    <property type="nucleotide sequence ID" value="NZ_RKHR01000004.1"/>
</dbReference>
<protein>
    <submittedName>
        <fullName evidence="5">Type 1 fimbria pilin</fullName>
    </submittedName>
</protein>
<dbReference type="EMBL" id="RKHR01000004">
    <property type="protein sequence ID" value="ROS01069.1"/>
    <property type="molecule type" value="Genomic_DNA"/>
</dbReference>
<dbReference type="Pfam" id="PF00419">
    <property type="entry name" value="Fimbrial"/>
    <property type="match status" value="1"/>
</dbReference>
<dbReference type="PANTHER" id="PTHR33420:SF14">
    <property type="entry name" value="TYPE 1 FIMBRIN D-MANNOSE SPECIFIC ADHESIN"/>
    <property type="match status" value="1"/>
</dbReference>
<reference evidence="5 6" key="1">
    <citation type="submission" date="2018-11" db="EMBL/GenBank/DDBJ databases">
        <title>Genomic Encyclopedia of Type Strains, Phase IV (KMG-IV): sequencing the most valuable type-strain genomes for metagenomic binning, comparative biology and taxonomic classification.</title>
        <authorList>
            <person name="Goeker M."/>
        </authorList>
    </citation>
    <scope>NUCLEOTIDE SEQUENCE [LARGE SCALE GENOMIC DNA]</scope>
    <source>
        <strain evidence="5 6">DSM 100316</strain>
    </source>
</reference>
<evidence type="ECO:0000259" key="4">
    <source>
        <dbReference type="Pfam" id="PF00419"/>
    </source>
</evidence>
<evidence type="ECO:0000256" key="3">
    <source>
        <dbReference type="ARBA" id="ARBA00023263"/>
    </source>
</evidence>
<dbReference type="InterPro" id="IPR036937">
    <property type="entry name" value="Adhesion_dom_fimbrial_sf"/>
</dbReference>
<comment type="similarity">
    <text evidence="2">Belongs to the fimbrial protein family.</text>
</comment>
<evidence type="ECO:0000256" key="2">
    <source>
        <dbReference type="ARBA" id="ARBA00006671"/>
    </source>
</evidence>
<dbReference type="InterPro" id="IPR008966">
    <property type="entry name" value="Adhesion_dom_sf"/>
</dbReference>
<name>A0A3N2DN42_9GAMM</name>